<feature type="region of interest" description="Disordered" evidence="1">
    <location>
        <begin position="52"/>
        <end position="77"/>
    </location>
</feature>
<dbReference type="SUPFAM" id="SSF48452">
    <property type="entry name" value="TPR-like"/>
    <property type="match status" value="1"/>
</dbReference>
<organism evidence="3 4">
    <name type="scientific">Novosphingobium tardum</name>
    <dbReference type="NCBI Taxonomy" id="1538021"/>
    <lineage>
        <taxon>Bacteria</taxon>
        <taxon>Pseudomonadati</taxon>
        <taxon>Pseudomonadota</taxon>
        <taxon>Alphaproteobacteria</taxon>
        <taxon>Sphingomonadales</taxon>
        <taxon>Sphingomonadaceae</taxon>
        <taxon>Novosphingobium</taxon>
    </lineage>
</organism>
<name>A0ABV8RL02_9SPHN</name>
<gene>
    <name evidence="3" type="ORF">ACFO0A_01635</name>
</gene>
<dbReference type="InterPro" id="IPR011990">
    <property type="entry name" value="TPR-like_helical_dom_sf"/>
</dbReference>
<dbReference type="Gene3D" id="1.25.40.10">
    <property type="entry name" value="Tetratricopeptide repeat domain"/>
    <property type="match status" value="1"/>
</dbReference>
<feature type="chain" id="PRO_5045966784" evidence="2">
    <location>
        <begin position="24"/>
        <end position="298"/>
    </location>
</feature>
<sequence length="298" mass="31882">MILRRIGLVLAIVLGFAALPAAAQDNSDLRIKKLEAEVKALQHKVFPDGAGKYFTPEITPGSAPSDDLPPPSTGPVTDILARLDAVEAALARMTATSEENTNRAGKLEARVAALESANAAPAPAVSAPEPTAVSANTNAMTSTKPAPTDAGPAPERLAAVRAIERPVSADKGEDAYLYGYRLWDAKFYPEAQQQLKMTADKYPQHKRISYVRNLLGRAWLDDGKPGTAAQVFLQNYQADKKGDRAADSLLYLAVAMAKLKETKRACVALQEFADAYPQEATGRLATQYASVKSSVKCN</sequence>
<protein>
    <submittedName>
        <fullName evidence="3">Tol-pal system YbgF family protein</fullName>
    </submittedName>
</protein>
<evidence type="ECO:0000256" key="1">
    <source>
        <dbReference type="SAM" id="MobiDB-lite"/>
    </source>
</evidence>
<keyword evidence="2" id="KW-0732">Signal</keyword>
<evidence type="ECO:0000256" key="2">
    <source>
        <dbReference type="SAM" id="SignalP"/>
    </source>
</evidence>
<reference evidence="4" key="1">
    <citation type="journal article" date="2019" name="Int. J. Syst. Evol. Microbiol.">
        <title>The Global Catalogue of Microorganisms (GCM) 10K type strain sequencing project: providing services to taxonomists for standard genome sequencing and annotation.</title>
        <authorList>
            <consortium name="The Broad Institute Genomics Platform"/>
            <consortium name="The Broad Institute Genome Sequencing Center for Infectious Disease"/>
            <person name="Wu L."/>
            <person name="Ma J."/>
        </authorList>
    </citation>
    <scope>NUCLEOTIDE SEQUENCE [LARGE SCALE GENOMIC DNA]</scope>
    <source>
        <strain evidence="4">CGMCC 1.12989</strain>
    </source>
</reference>
<dbReference type="RefSeq" id="WP_379537238.1">
    <property type="nucleotide sequence ID" value="NZ_JBHSDR010000003.1"/>
</dbReference>
<evidence type="ECO:0000313" key="3">
    <source>
        <dbReference type="EMBL" id="MFC4293753.1"/>
    </source>
</evidence>
<keyword evidence="4" id="KW-1185">Reference proteome</keyword>
<dbReference type="EMBL" id="JBHSDR010000003">
    <property type="protein sequence ID" value="MFC4293753.1"/>
    <property type="molecule type" value="Genomic_DNA"/>
</dbReference>
<feature type="signal peptide" evidence="2">
    <location>
        <begin position="1"/>
        <end position="23"/>
    </location>
</feature>
<proteinExistence type="predicted"/>
<evidence type="ECO:0000313" key="4">
    <source>
        <dbReference type="Proteomes" id="UP001595828"/>
    </source>
</evidence>
<comment type="caution">
    <text evidence="3">The sequence shown here is derived from an EMBL/GenBank/DDBJ whole genome shotgun (WGS) entry which is preliminary data.</text>
</comment>
<accession>A0ABV8RL02</accession>
<dbReference type="Proteomes" id="UP001595828">
    <property type="component" value="Unassembled WGS sequence"/>
</dbReference>